<dbReference type="InterPro" id="IPR036188">
    <property type="entry name" value="FAD/NAD-bd_sf"/>
</dbReference>
<keyword evidence="5" id="KW-0560">Oxidoreductase</keyword>
<dbReference type="InterPro" id="IPR023753">
    <property type="entry name" value="FAD/NAD-binding_dom"/>
</dbReference>
<evidence type="ECO:0000256" key="3">
    <source>
        <dbReference type="ARBA" id="ARBA00022630"/>
    </source>
</evidence>
<dbReference type="InterPro" id="IPR045024">
    <property type="entry name" value="NDH-2"/>
</dbReference>
<evidence type="ECO:0000256" key="6">
    <source>
        <dbReference type="ARBA" id="ARBA00023027"/>
    </source>
</evidence>
<proteinExistence type="inferred from homology"/>
<keyword evidence="4" id="KW-0274">FAD</keyword>
<dbReference type="GO" id="GO:0050136">
    <property type="term" value="F:NADH dehydrogenase (quinone) (non-electrogenic) activity"/>
    <property type="evidence" value="ECO:0007669"/>
    <property type="project" value="UniProtKB-EC"/>
</dbReference>
<evidence type="ECO:0000256" key="4">
    <source>
        <dbReference type="ARBA" id="ARBA00022827"/>
    </source>
</evidence>
<dbReference type="Pfam" id="PF07992">
    <property type="entry name" value="Pyr_redox_2"/>
    <property type="match status" value="1"/>
</dbReference>
<dbReference type="PANTHER" id="PTHR43706:SF47">
    <property type="entry name" value="EXTERNAL NADH-UBIQUINONE OXIDOREDUCTASE 1, MITOCHONDRIAL-RELATED"/>
    <property type="match status" value="1"/>
</dbReference>
<dbReference type="Proteomes" id="UP000716004">
    <property type="component" value="Unassembled WGS sequence"/>
</dbReference>
<gene>
    <name evidence="9" type="ORF">J9259_08675</name>
</gene>
<comment type="similarity">
    <text evidence="1">Belongs to the NADH dehydrogenase family.</text>
</comment>
<evidence type="ECO:0000256" key="5">
    <source>
        <dbReference type="ARBA" id="ARBA00023002"/>
    </source>
</evidence>
<dbReference type="PRINTS" id="PR00368">
    <property type="entry name" value="FADPNR"/>
</dbReference>
<evidence type="ECO:0000259" key="8">
    <source>
        <dbReference type="Pfam" id="PF07992"/>
    </source>
</evidence>
<sequence>MNEESRKGKWRTEELMRRVVIVGAGFAGLEAAKTIAHGIRRHALDDIQLTVISDRNYHLFTPLLYQVASGLANPFHVIQPVRNWSGMPLHFIEDRVISVDIAGRCINTTAGKIDYDLLILSPGSETNDFGIKGVTERALFLKRWSDGESVRNRILACLESASKTKDSGEVRRLLTCAVVGGGSSGVELIGSLSDYLKVLTKYYPELNIRKNAKIILIEADSRLVPGLDERISEVCLKILSRRGIEIRLNTKVRSVDYRGIVLENGDVIATGTIVWTAGIRPTKLIADIPESTVEKKNGRIKVDAHLRLKGHTEVFVIGDSAYLEDENGIPVPATASAAIQEGRFVGRYILQLLCGTAGIEDFTFRYRDRGVMLSLGRFEGIAAFGNGLMVKGFGGWLAWRFVHLVYISSMRSRLGIIFDWTVAIFYRRIVSRTDYTQLQEI</sequence>
<dbReference type="Gene3D" id="3.50.50.100">
    <property type="match status" value="1"/>
</dbReference>
<name>A0A8J7YQP8_9ARCH</name>
<evidence type="ECO:0000313" key="9">
    <source>
        <dbReference type="EMBL" id="MBX8632568.1"/>
    </source>
</evidence>
<evidence type="ECO:0000256" key="1">
    <source>
        <dbReference type="ARBA" id="ARBA00005272"/>
    </source>
</evidence>
<keyword evidence="3" id="KW-0285">Flavoprotein</keyword>
<dbReference type="AlphaFoldDB" id="A0A8J7YQP8"/>
<keyword evidence="6" id="KW-0520">NAD</keyword>
<evidence type="ECO:0000313" key="10">
    <source>
        <dbReference type="Proteomes" id="UP000716004"/>
    </source>
</evidence>
<dbReference type="EMBL" id="JAGVSJ010000036">
    <property type="protein sequence ID" value="MBX8632568.1"/>
    <property type="molecule type" value="Genomic_DNA"/>
</dbReference>
<comment type="catalytic activity">
    <reaction evidence="7">
        <text>a quinone + NADH + H(+) = a quinol + NAD(+)</text>
        <dbReference type="Rhea" id="RHEA:46160"/>
        <dbReference type="ChEBI" id="CHEBI:15378"/>
        <dbReference type="ChEBI" id="CHEBI:24646"/>
        <dbReference type="ChEBI" id="CHEBI:57540"/>
        <dbReference type="ChEBI" id="CHEBI:57945"/>
        <dbReference type="ChEBI" id="CHEBI:132124"/>
        <dbReference type="EC" id="1.6.5.9"/>
    </reaction>
</comment>
<dbReference type="PANTHER" id="PTHR43706">
    <property type="entry name" value="NADH DEHYDROGENASE"/>
    <property type="match status" value="1"/>
</dbReference>
<accession>A0A8J7YQP8</accession>
<evidence type="ECO:0000256" key="2">
    <source>
        <dbReference type="ARBA" id="ARBA00012637"/>
    </source>
</evidence>
<reference evidence="9" key="1">
    <citation type="submission" date="2021-04" db="EMBL/GenBank/DDBJ databases">
        <title>Genomic insights into ecological role and evolution of a novel Thermoplasmata order Candidatus Sysuiplasmatales.</title>
        <authorList>
            <person name="Yuan Y."/>
        </authorList>
    </citation>
    <scope>NUCLEOTIDE SEQUENCE</scope>
    <source>
        <strain evidence="9">YP2-bin.285</strain>
    </source>
</reference>
<organism evidence="9 10">
    <name type="scientific">Candidatus Sysuiplasma superficiale</name>
    <dbReference type="NCBI Taxonomy" id="2823368"/>
    <lineage>
        <taxon>Archaea</taxon>
        <taxon>Methanobacteriati</taxon>
        <taxon>Thermoplasmatota</taxon>
        <taxon>Thermoplasmata</taxon>
        <taxon>Candidatus Sysuiplasmatales</taxon>
        <taxon>Candidatus Sysuiplasmataceae</taxon>
        <taxon>Candidatus Sysuiplasma</taxon>
    </lineage>
</organism>
<dbReference type="EC" id="1.6.5.9" evidence="2"/>
<protein>
    <recommendedName>
        <fullName evidence="2">NADH:ubiquinone reductase (non-electrogenic)</fullName>
        <ecNumber evidence="2">1.6.5.9</ecNumber>
    </recommendedName>
</protein>
<comment type="caution">
    <text evidence="9">The sequence shown here is derived from an EMBL/GenBank/DDBJ whole genome shotgun (WGS) entry which is preliminary data.</text>
</comment>
<dbReference type="SUPFAM" id="SSF51905">
    <property type="entry name" value="FAD/NAD(P)-binding domain"/>
    <property type="match status" value="1"/>
</dbReference>
<evidence type="ECO:0000256" key="7">
    <source>
        <dbReference type="ARBA" id="ARBA00047599"/>
    </source>
</evidence>
<feature type="domain" description="FAD/NAD(P)-binding" evidence="8">
    <location>
        <begin position="18"/>
        <end position="342"/>
    </location>
</feature>